<dbReference type="Pfam" id="PF05116">
    <property type="entry name" value="S6PP"/>
    <property type="match status" value="1"/>
</dbReference>
<feature type="region of interest" description="Disordered" evidence="2">
    <location>
        <begin position="745"/>
        <end position="781"/>
    </location>
</feature>
<dbReference type="GO" id="GO:0000287">
    <property type="term" value="F:magnesium ion binding"/>
    <property type="evidence" value="ECO:0007669"/>
    <property type="project" value="UniProtKB-ARBA"/>
</dbReference>
<dbReference type="SFLD" id="SFLDG01141">
    <property type="entry name" value="C2.B.1:_Sucrose_Phosphatase_Li"/>
    <property type="match status" value="1"/>
</dbReference>
<name>A0A5B2ZAX3_9GAMM</name>
<protein>
    <submittedName>
        <fullName evidence="4">Glucosylglycerol-phosphate synthase</fullName>
        <ecNumber evidence="4">2.4.1.213</ecNumber>
    </submittedName>
</protein>
<dbReference type="SFLD" id="SFLDS00003">
    <property type="entry name" value="Haloacid_Dehalogenase"/>
    <property type="match status" value="1"/>
</dbReference>
<dbReference type="AlphaFoldDB" id="A0A5B2ZAX3"/>
<dbReference type="Proteomes" id="UP000322165">
    <property type="component" value="Unassembled WGS sequence"/>
</dbReference>
<dbReference type="NCBIfam" id="TIGR02398">
    <property type="entry name" value="gluc_glyc_Psyn"/>
    <property type="match status" value="1"/>
</dbReference>
<dbReference type="Gene3D" id="3.40.50.1000">
    <property type="entry name" value="HAD superfamily/HAD-like"/>
    <property type="match status" value="1"/>
</dbReference>
<dbReference type="SUPFAM" id="SSF56784">
    <property type="entry name" value="HAD-like"/>
    <property type="match status" value="1"/>
</dbReference>
<dbReference type="PANTHER" id="PTHR10788:SF106">
    <property type="entry name" value="BCDNA.GH08860"/>
    <property type="match status" value="1"/>
</dbReference>
<proteinExistence type="inferred from homology"/>
<evidence type="ECO:0000313" key="4">
    <source>
        <dbReference type="EMBL" id="KAA2285117.1"/>
    </source>
</evidence>
<reference evidence="4 5" key="2">
    <citation type="submission" date="2019-09" db="EMBL/GenBank/DDBJ databases">
        <authorList>
            <person name="Mazur A."/>
        </authorList>
    </citation>
    <scope>NUCLEOTIDE SEQUENCE [LARGE SCALE GENOMIC DNA]</scope>
    <source>
        <strain evidence="4 5">3729k</strain>
    </source>
</reference>
<dbReference type="InterPro" id="IPR012764">
    <property type="entry name" value="Gluc_glyc_Psyn"/>
</dbReference>
<dbReference type="EC" id="2.4.1.213" evidence="4"/>
<dbReference type="InterPro" id="IPR001830">
    <property type="entry name" value="Glyco_trans_20"/>
</dbReference>
<feature type="compositionally biased region" description="Low complexity" evidence="2">
    <location>
        <begin position="749"/>
        <end position="772"/>
    </location>
</feature>
<organism evidence="4 5">
    <name type="scientific">Arenimonas fontis</name>
    <dbReference type="NCBI Taxonomy" id="2608255"/>
    <lineage>
        <taxon>Bacteria</taxon>
        <taxon>Pseudomonadati</taxon>
        <taxon>Pseudomonadota</taxon>
        <taxon>Gammaproteobacteria</taxon>
        <taxon>Lysobacterales</taxon>
        <taxon>Lysobacteraceae</taxon>
        <taxon>Arenimonas</taxon>
    </lineage>
</organism>
<dbReference type="InterPro" id="IPR006379">
    <property type="entry name" value="HAD-SF_hydro_IIB"/>
</dbReference>
<accession>A0A5B2ZAX3</accession>
<dbReference type="CDD" id="cd03788">
    <property type="entry name" value="GT20_TPS"/>
    <property type="match status" value="1"/>
</dbReference>
<gene>
    <name evidence="4" type="primary">ggpS</name>
    <name evidence="4" type="ORF">F0415_06560</name>
</gene>
<evidence type="ECO:0000256" key="1">
    <source>
        <dbReference type="ARBA" id="ARBA00008799"/>
    </source>
</evidence>
<evidence type="ECO:0000256" key="2">
    <source>
        <dbReference type="SAM" id="MobiDB-lite"/>
    </source>
</evidence>
<dbReference type="SFLD" id="SFLDG01140">
    <property type="entry name" value="C2.B:_Phosphomannomutase_and_P"/>
    <property type="match status" value="1"/>
</dbReference>
<dbReference type="InterPro" id="IPR036412">
    <property type="entry name" value="HAD-like_sf"/>
</dbReference>
<comment type="caution">
    <text evidence="4">The sequence shown here is derived from an EMBL/GenBank/DDBJ whole genome shotgun (WGS) entry which is preliminary data.</text>
</comment>
<sequence length="781" mass="86713">MVLATDLDGTFLAGSDGARMRLYRLVARHPEITLVWVTGRGLEAVMPLLADPTLPQPDYVICDVGATVVEGGSLLPVEPLQSAIAQRWPGEQRVAETMARFPGLVRQEVPQERRCSYFCAEDAVTPGIAAAAAELGCEVLYSAARYLDILPAGVSKGSTLENLVAHLGMRREHVLVAGDTLNDLSMYEHGFLGVCVGESEPSLLERTAELGNVLHADGRGCEGILEAIGHFGFLRPDDPHLEPERAPRRGRADLVMVYHRLPYEEVLVDGKPQRRRPTSPNGIIPTLLSFFGDGREGSWVAWSVHEARQGKFEPHTTVDPDRYPNLLAARVPLSKTEVDIFYKRFSKEAFWPMLHTFWERARFREEDWKVFLAVNRKFAEAAAAEAAEGATVWIHDYNLWMVPAALRELRPDLRIAFFHHTYFPSADVFNVVPWRREILGSLLACDYIGFHIPRQVENFVDVVRGAMPVEVMEKVACAPRFLTYGCAVGLDSMSTCIETGGRRVHLGAHPVGLDVGRIRGLLADERGRERIEALKAGLGGRQLVLSVERLDYTKGILEKLQAFERLLEESPELHDRLTLITICVPAAREMTVYRQLQTQIEQAVGRINGRFSRVGWTPVQFFFRPVPFEELVAYYAAADVMWITPLRDGLNLVAKEYAAVQGITRGYGRLVLSEFAGAAAELKGALLTNPHDPADLLAVIRRAIDLPRSEARARLRQMFEIVRHHDVQRWGREFLEAVDAAAGDAQRKASTSAAVSATTRPAPQRTSTGTAGARERATAAS</sequence>
<dbReference type="NCBIfam" id="TIGR01484">
    <property type="entry name" value="HAD-SF-IIB"/>
    <property type="match status" value="1"/>
</dbReference>
<dbReference type="GO" id="GO:0003825">
    <property type="term" value="F:alpha,alpha-trehalose-phosphate synthase (UDP-forming) activity"/>
    <property type="evidence" value="ECO:0007669"/>
    <property type="project" value="TreeGrafter"/>
</dbReference>
<evidence type="ECO:0000259" key="3">
    <source>
        <dbReference type="Pfam" id="PF05116"/>
    </source>
</evidence>
<dbReference type="GO" id="GO:0016791">
    <property type="term" value="F:phosphatase activity"/>
    <property type="evidence" value="ECO:0007669"/>
    <property type="project" value="UniProtKB-ARBA"/>
</dbReference>
<dbReference type="InterPro" id="IPR006380">
    <property type="entry name" value="SPP-like_dom"/>
</dbReference>
<dbReference type="PANTHER" id="PTHR10788">
    <property type="entry name" value="TREHALOSE-6-PHOSPHATE SYNTHASE"/>
    <property type="match status" value="1"/>
</dbReference>
<keyword evidence="5" id="KW-1185">Reference proteome</keyword>
<feature type="domain" description="Sucrose phosphatase-like" evidence="3">
    <location>
        <begin position="2"/>
        <end position="232"/>
    </location>
</feature>
<evidence type="ECO:0000313" key="5">
    <source>
        <dbReference type="Proteomes" id="UP000322165"/>
    </source>
</evidence>
<dbReference type="SUPFAM" id="SSF53756">
    <property type="entry name" value="UDP-Glycosyltransferase/glycogen phosphorylase"/>
    <property type="match status" value="1"/>
</dbReference>
<dbReference type="Gene3D" id="3.40.50.2000">
    <property type="entry name" value="Glycogen Phosphorylase B"/>
    <property type="match status" value="2"/>
</dbReference>
<dbReference type="GO" id="GO:0051473">
    <property type="term" value="P:glucosylglycerol biosynthetic process"/>
    <property type="evidence" value="ECO:0007669"/>
    <property type="project" value="InterPro"/>
</dbReference>
<dbReference type="Pfam" id="PF00982">
    <property type="entry name" value="Glyco_transf_20"/>
    <property type="match status" value="1"/>
</dbReference>
<dbReference type="InterPro" id="IPR023214">
    <property type="entry name" value="HAD_sf"/>
</dbReference>
<comment type="similarity">
    <text evidence="1">Belongs to the glycosyltransferase 20 family.</text>
</comment>
<dbReference type="EMBL" id="VUOD01000004">
    <property type="protein sequence ID" value="KAA2285117.1"/>
    <property type="molecule type" value="Genomic_DNA"/>
</dbReference>
<dbReference type="GO" id="GO:0033828">
    <property type="term" value="F:glucosylglycerol-phosphate synthase activity"/>
    <property type="evidence" value="ECO:0007669"/>
    <property type="project" value="UniProtKB-EC"/>
</dbReference>
<keyword evidence="4" id="KW-0328">Glycosyltransferase</keyword>
<keyword evidence="4" id="KW-0808">Transferase</keyword>
<reference evidence="4 5" key="1">
    <citation type="submission" date="2019-09" db="EMBL/GenBank/DDBJ databases">
        <title>Arenimonas chukotkensis sp. nov., a bacterium isolated from Chukotka hot spring, Arctic region, Russia.</title>
        <authorList>
            <person name="Zayulina K.S."/>
            <person name="Prokofeva M.I."/>
            <person name="Elcheninov A.G."/>
            <person name="Novikov A."/>
            <person name="Kochetkova T.V."/>
            <person name="Kublanov I.V."/>
        </authorList>
    </citation>
    <scope>NUCLEOTIDE SEQUENCE [LARGE SCALE GENOMIC DNA]</scope>
    <source>
        <strain evidence="4 5">3729k</strain>
    </source>
</reference>
<dbReference type="GO" id="GO:0005992">
    <property type="term" value="P:trehalose biosynthetic process"/>
    <property type="evidence" value="ECO:0007669"/>
    <property type="project" value="InterPro"/>
</dbReference>
<dbReference type="Gene3D" id="3.90.1070.10">
    <property type="match status" value="1"/>
</dbReference>